<feature type="transmembrane region" description="Helical" evidence="1">
    <location>
        <begin position="16"/>
        <end position="40"/>
    </location>
</feature>
<name>A0A1D8TU24_9CYAN</name>
<reference evidence="3" key="1">
    <citation type="submission" date="2016-10" db="EMBL/GenBank/DDBJ databases">
        <title>Comparative genomics uncovers the prolific and rare metabolic potential of the cyanobacterial genus Moorea.</title>
        <authorList>
            <person name="Leao T."/>
            <person name="Castelao G."/>
            <person name="Korobeynikov A."/>
            <person name="Monroe E.A."/>
            <person name="Podell S."/>
            <person name="Glukhov E."/>
            <person name="Allen E."/>
            <person name="Gerwick W.H."/>
            <person name="Gerwick L."/>
        </authorList>
    </citation>
    <scope>NUCLEOTIDE SEQUENCE [LARGE SCALE GENOMIC DNA]</scope>
    <source>
        <strain evidence="3">PAL-8-15-08-1</strain>
    </source>
</reference>
<dbReference type="Proteomes" id="UP000177870">
    <property type="component" value="Chromosome"/>
</dbReference>
<dbReference type="OrthoDB" id="9893380at2"/>
<dbReference type="STRING" id="1458985.BJP34_18390"/>
<proteinExistence type="predicted"/>
<dbReference type="RefSeq" id="WP_070393597.1">
    <property type="nucleotide sequence ID" value="NZ_CP017599.1"/>
</dbReference>
<dbReference type="EMBL" id="CP017599">
    <property type="protein sequence ID" value="AOX01149.1"/>
    <property type="molecule type" value="Genomic_DNA"/>
</dbReference>
<protein>
    <submittedName>
        <fullName evidence="2">Uncharacterized protein</fullName>
    </submittedName>
</protein>
<evidence type="ECO:0000256" key="1">
    <source>
        <dbReference type="SAM" id="Phobius"/>
    </source>
</evidence>
<keyword evidence="1" id="KW-1133">Transmembrane helix</keyword>
<dbReference type="AlphaFoldDB" id="A0A1D8TU24"/>
<evidence type="ECO:0000313" key="2">
    <source>
        <dbReference type="EMBL" id="AOX01149.1"/>
    </source>
</evidence>
<organism evidence="2 3">
    <name type="scientific">Moorena producens PAL-8-15-08-1</name>
    <dbReference type="NCBI Taxonomy" id="1458985"/>
    <lineage>
        <taxon>Bacteria</taxon>
        <taxon>Bacillati</taxon>
        <taxon>Cyanobacteriota</taxon>
        <taxon>Cyanophyceae</taxon>
        <taxon>Coleofasciculales</taxon>
        <taxon>Coleofasciculaceae</taxon>
        <taxon>Moorena</taxon>
    </lineage>
</organism>
<gene>
    <name evidence="2" type="ORF">BJP34_18390</name>
</gene>
<dbReference type="KEGG" id="mpro:BJP34_18390"/>
<sequence>MRVDQSSGLRQRLNGIVMIIYALIPIILVVVFLITFLTILHDIKSLVSGPLVEINNTLVEVKESTQKAKEEIANIIEPIKTVKAEVQEALEIVEQIPTGVTLPDLGIPDVNLPVKPNVKLKGRFPPKVNIEMKDVSVAMPTIPGFEVQVVGLQQVKAVLKDNLEILRVFNTIVSGIPNLDSLRADSQKIVAGVQELVNGIQNIGSKVLGLMIFSAIMVIPWLIKLCIAPYITWAYGQVTTGWALVRGQVTE</sequence>
<accession>A0A1D8TU24</accession>
<keyword evidence="1" id="KW-0812">Transmembrane</keyword>
<evidence type="ECO:0000313" key="3">
    <source>
        <dbReference type="Proteomes" id="UP000177870"/>
    </source>
</evidence>
<keyword evidence="1" id="KW-0472">Membrane</keyword>
<feature type="transmembrane region" description="Helical" evidence="1">
    <location>
        <begin position="207"/>
        <end position="231"/>
    </location>
</feature>